<dbReference type="Pfam" id="PF11716">
    <property type="entry name" value="MDMPI_N"/>
    <property type="match status" value="1"/>
</dbReference>
<organism evidence="3 4">
    <name type="scientific">Goodfellowiella coeruleoviolacea</name>
    <dbReference type="NCBI Taxonomy" id="334858"/>
    <lineage>
        <taxon>Bacteria</taxon>
        <taxon>Bacillati</taxon>
        <taxon>Actinomycetota</taxon>
        <taxon>Actinomycetes</taxon>
        <taxon>Pseudonocardiales</taxon>
        <taxon>Pseudonocardiaceae</taxon>
        <taxon>Goodfellowiella</taxon>
    </lineage>
</organism>
<dbReference type="GO" id="GO:0046872">
    <property type="term" value="F:metal ion binding"/>
    <property type="evidence" value="ECO:0007669"/>
    <property type="project" value="InterPro"/>
</dbReference>
<dbReference type="Proteomes" id="UP001206128">
    <property type="component" value="Unassembled WGS sequence"/>
</dbReference>
<dbReference type="InterPro" id="IPR013917">
    <property type="entry name" value="tRNA_wybutosine-synth"/>
</dbReference>
<dbReference type="Pfam" id="PF08608">
    <property type="entry name" value="Wyosine_form"/>
    <property type="match status" value="1"/>
</dbReference>
<evidence type="ECO:0000313" key="4">
    <source>
        <dbReference type="Proteomes" id="UP001206128"/>
    </source>
</evidence>
<evidence type="ECO:0000259" key="1">
    <source>
        <dbReference type="Pfam" id="PF08608"/>
    </source>
</evidence>
<dbReference type="RefSeq" id="WP_253772702.1">
    <property type="nucleotide sequence ID" value="NZ_JAMTCK010000007.1"/>
</dbReference>
<evidence type="ECO:0000259" key="2">
    <source>
        <dbReference type="Pfam" id="PF11716"/>
    </source>
</evidence>
<name>A0AAE3GFY6_9PSEU</name>
<dbReference type="InterPro" id="IPR017518">
    <property type="entry name" value="CHP03084"/>
</dbReference>
<dbReference type="Gene3D" id="1.20.120.450">
    <property type="entry name" value="dinb family like domain"/>
    <property type="match status" value="1"/>
</dbReference>
<feature type="domain" description="tRNA wybutosine-synthesis" evidence="1">
    <location>
        <begin position="185"/>
        <end position="228"/>
    </location>
</feature>
<feature type="domain" description="Mycothiol-dependent maleylpyruvate isomerase metal-binding" evidence="2">
    <location>
        <begin position="11"/>
        <end position="148"/>
    </location>
</feature>
<dbReference type="SUPFAM" id="SSF109854">
    <property type="entry name" value="DinB/YfiT-like putative metalloenzymes"/>
    <property type="match status" value="1"/>
</dbReference>
<comment type="caution">
    <text evidence="3">The sequence shown here is derived from an EMBL/GenBank/DDBJ whole genome shotgun (WGS) entry which is preliminary data.</text>
</comment>
<keyword evidence="4" id="KW-1185">Reference proteome</keyword>
<protein>
    <submittedName>
        <fullName evidence="3">TIGR03084 family protein</fullName>
    </submittedName>
</protein>
<reference evidence="3" key="1">
    <citation type="submission" date="2022-06" db="EMBL/GenBank/DDBJ databases">
        <title>Genomic Encyclopedia of Archaeal and Bacterial Type Strains, Phase II (KMG-II): from individual species to whole genera.</title>
        <authorList>
            <person name="Goeker M."/>
        </authorList>
    </citation>
    <scope>NUCLEOTIDE SEQUENCE</scope>
    <source>
        <strain evidence="3">DSM 43935</strain>
    </source>
</reference>
<evidence type="ECO:0000313" key="3">
    <source>
        <dbReference type="EMBL" id="MCP2166644.1"/>
    </source>
</evidence>
<dbReference type="NCBIfam" id="TIGR03083">
    <property type="entry name" value="maleylpyruvate isomerase family mycothiol-dependent enzyme"/>
    <property type="match status" value="1"/>
</dbReference>
<dbReference type="AlphaFoldDB" id="A0AAE3GFY6"/>
<sequence length="264" mass="28360">MTDLASVLADLRAESAELESLVVGLDAPGLATPTPAPGWTVAHQLSHLCWTDQQAVWAATDPAGFSAHYQHISPEQLGERVEAGAAEGVGRPPADLLADWRAGRDALADALRALPADTRVVWFGPAMSPTSMATARLMETWAHGQDIADALGRRRRPTARLRHVAHLGVRTFGHAFRTHGQPVPDEPVRVELRGPDGESWTWGPTEAANRVTGPALDFCLLVTQRRHRDDLGVRAQGEIATRWLALAQAFAGPPGPGRTPGQFS</sequence>
<gene>
    <name evidence="3" type="ORF">LX83_003512</name>
</gene>
<dbReference type="NCBIfam" id="TIGR03084">
    <property type="entry name" value="TIGR03084 family metal-binding protein"/>
    <property type="match status" value="1"/>
</dbReference>
<dbReference type="InterPro" id="IPR024344">
    <property type="entry name" value="MDMPI_metal-binding"/>
</dbReference>
<dbReference type="EMBL" id="JAMTCK010000007">
    <property type="protein sequence ID" value="MCP2166644.1"/>
    <property type="molecule type" value="Genomic_DNA"/>
</dbReference>
<proteinExistence type="predicted"/>
<dbReference type="InterPro" id="IPR017517">
    <property type="entry name" value="Maleyloyr_isom"/>
</dbReference>
<dbReference type="InterPro" id="IPR034660">
    <property type="entry name" value="DinB/YfiT-like"/>
</dbReference>
<accession>A0AAE3GFY6</accession>